<comment type="subcellular location">
    <subcellularLocation>
        <location evidence="1">Mitochondrion</location>
    </subcellularLocation>
</comment>
<evidence type="ECO:0000256" key="1">
    <source>
        <dbReference type="ARBA" id="ARBA00004173"/>
    </source>
</evidence>
<evidence type="ECO:0000256" key="2">
    <source>
        <dbReference type="ARBA" id="ARBA00010835"/>
    </source>
</evidence>
<reference evidence="7" key="1">
    <citation type="submission" date="2022-12" db="EMBL/GenBank/DDBJ databases">
        <authorList>
            <person name="Webb A."/>
        </authorList>
    </citation>
    <scope>NUCLEOTIDE SEQUENCE</scope>
    <source>
        <strain evidence="7">Hp1</strain>
    </source>
</reference>
<dbReference type="SUPFAM" id="SSF75620">
    <property type="entry name" value="Release factor"/>
    <property type="match status" value="1"/>
</dbReference>
<evidence type="ECO:0000256" key="4">
    <source>
        <dbReference type="ARBA" id="ARBA00023128"/>
    </source>
</evidence>
<dbReference type="InterPro" id="IPR052405">
    <property type="entry name" value="Mito_Transl_Release_Factor"/>
</dbReference>
<dbReference type="GO" id="GO:0003747">
    <property type="term" value="F:translation release factor activity"/>
    <property type="evidence" value="ECO:0007669"/>
    <property type="project" value="InterPro"/>
</dbReference>
<dbReference type="InterPro" id="IPR045853">
    <property type="entry name" value="Pep_chain_release_fac_I_sf"/>
</dbReference>
<evidence type="ECO:0000313" key="8">
    <source>
        <dbReference type="Proteomes" id="UP001162031"/>
    </source>
</evidence>
<keyword evidence="3" id="KW-0809">Transit peptide</keyword>
<gene>
    <name evidence="7" type="ORF">HBR001_LOCUS5166</name>
</gene>
<dbReference type="PANTHER" id="PTHR46203:SF1">
    <property type="entry name" value="MITOCHONDRIAL TRANSLATION RELEASE FACTOR IN RESCUE"/>
    <property type="match status" value="1"/>
</dbReference>
<dbReference type="GO" id="GO:0005739">
    <property type="term" value="C:mitochondrion"/>
    <property type="evidence" value="ECO:0007669"/>
    <property type="project" value="UniProtKB-SubCell"/>
</dbReference>
<proteinExistence type="inferred from homology"/>
<feature type="domain" description="Prokaryotic-type class I peptide chain release factors" evidence="6">
    <location>
        <begin position="45"/>
        <end position="142"/>
    </location>
</feature>
<dbReference type="PANTHER" id="PTHR46203">
    <property type="entry name" value="PROBABLE PEPTIDE CHAIN RELEASE FACTOR C12ORF65"/>
    <property type="match status" value="1"/>
</dbReference>
<protein>
    <recommendedName>
        <fullName evidence="6">Prokaryotic-type class I peptide chain release factors domain-containing protein</fullName>
    </recommendedName>
</protein>
<dbReference type="InterPro" id="IPR000352">
    <property type="entry name" value="Pep_chain_release_fac_I"/>
</dbReference>
<keyword evidence="8" id="KW-1185">Reference proteome</keyword>
<evidence type="ECO:0000313" key="7">
    <source>
        <dbReference type="EMBL" id="CAI5731368.1"/>
    </source>
</evidence>
<feature type="compositionally biased region" description="Basic residues" evidence="5">
    <location>
        <begin position="129"/>
        <end position="142"/>
    </location>
</feature>
<feature type="compositionally biased region" description="Acidic residues" evidence="5">
    <location>
        <begin position="150"/>
        <end position="179"/>
    </location>
</feature>
<evidence type="ECO:0000259" key="6">
    <source>
        <dbReference type="Pfam" id="PF00472"/>
    </source>
</evidence>
<dbReference type="Proteomes" id="UP001162031">
    <property type="component" value="Unassembled WGS sequence"/>
</dbReference>
<name>A0AAV0U4T5_HYABA</name>
<evidence type="ECO:0000256" key="5">
    <source>
        <dbReference type="SAM" id="MobiDB-lite"/>
    </source>
</evidence>
<feature type="region of interest" description="Disordered" evidence="5">
    <location>
        <begin position="122"/>
        <end position="195"/>
    </location>
</feature>
<keyword evidence="4" id="KW-0496">Mitochondrion</keyword>
<dbReference type="Pfam" id="PF00472">
    <property type="entry name" value="RF-1"/>
    <property type="match status" value="1"/>
</dbReference>
<evidence type="ECO:0000256" key="3">
    <source>
        <dbReference type="ARBA" id="ARBA00022946"/>
    </source>
</evidence>
<dbReference type="AlphaFoldDB" id="A0AAV0U4T5"/>
<dbReference type="EMBL" id="CANTFL010001099">
    <property type="protein sequence ID" value="CAI5731368.1"/>
    <property type="molecule type" value="Genomic_DNA"/>
</dbReference>
<comment type="similarity">
    <text evidence="2">Belongs to the prokaryotic/mitochondrial release factor family.</text>
</comment>
<accession>A0AAV0U4T5</accession>
<comment type="caution">
    <text evidence="7">The sequence shown here is derived from an EMBL/GenBank/DDBJ whole genome shotgun (WGS) entry which is preliminary data.</text>
</comment>
<sequence length="195" mass="21414">MRFVSTPLRRPSVAFPAALSSLNVLSARCCRSSSAVKGPLTSNQRVDVELKASDLDESFVKGSGKGGQKINKVRNCVLLTHLPTGLQVRTQKTRSLADNRRVARQLLLQKLDDHVNGSLSKHNENIAQLRRKKANRRAKAKQKYATATTEGDEQDIGDDAGEDNSDSEDECIELIESADIDSKEGVQGTKRRNEA</sequence>
<organism evidence="7 8">
    <name type="scientific">Hyaloperonospora brassicae</name>
    <name type="common">Brassica downy mildew</name>
    <name type="synonym">Peronospora brassicae</name>
    <dbReference type="NCBI Taxonomy" id="162125"/>
    <lineage>
        <taxon>Eukaryota</taxon>
        <taxon>Sar</taxon>
        <taxon>Stramenopiles</taxon>
        <taxon>Oomycota</taxon>
        <taxon>Peronosporomycetes</taxon>
        <taxon>Peronosporales</taxon>
        <taxon>Peronosporaceae</taxon>
        <taxon>Hyaloperonospora</taxon>
    </lineage>
</organism>
<dbReference type="Gene3D" id="3.30.160.20">
    <property type="match status" value="1"/>
</dbReference>